<accession>A0ACC2USC7</accession>
<gene>
    <name evidence="1" type="ORF">DSO57_1015346</name>
</gene>
<protein>
    <submittedName>
        <fullName evidence="1">Uncharacterized protein</fullName>
    </submittedName>
</protein>
<organism evidence="1 2">
    <name type="scientific">Entomophthora muscae</name>
    <dbReference type="NCBI Taxonomy" id="34485"/>
    <lineage>
        <taxon>Eukaryota</taxon>
        <taxon>Fungi</taxon>
        <taxon>Fungi incertae sedis</taxon>
        <taxon>Zoopagomycota</taxon>
        <taxon>Entomophthoromycotina</taxon>
        <taxon>Entomophthoromycetes</taxon>
        <taxon>Entomophthorales</taxon>
        <taxon>Entomophthoraceae</taxon>
        <taxon>Entomophthora</taxon>
    </lineage>
</organism>
<keyword evidence="2" id="KW-1185">Reference proteome</keyword>
<dbReference type="Proteomes" id="UP001165960">
    <property type="component" value="Unassembled WGS sequence"/>
</dbReference>
<name>A0ACC2USC7_9FUNG</name>
<comment type="caution">
    <text evidence="1">The sequence shown here is derived from an EMBL/GenBank/DDBJ whole genome shotgun (WGS) entry which is preliminary data.</text>
</comment>
<reference evidence="1" key="1">
    <citation type="submission" date="2022-04" db="EMBL/GenBank/DDBJ databases">
        <title>Genome of the entomopathogenic fungus Entomophthora muscae.</title>
        <authorList>
            <person name="Elya C."/>
            <person name="Lovett B.R."/>
            <person name="Lee E."/>
            <person name="Macias A.M."/>
            <person name="Hajek A.E."/>
            <person name="De Bivort B.L."/>
            <person name="Kasson M.T."/>
            <person name="De Fine Licht H.H."/>
            <person name="Stajich J.E."/>
        </authorList>
    </citation>
    <scope>NUCLEOTIDE SEQUENCE</scope>
    <source>
        <strain evidence="1">Berkeley</strain>
    </source>
</reference>
<sequence length="141" mass="15131">MDLNLWAPLAPSQPTSNLANYMIPSVTLLFLAGSLRPYNILAKSFHQAINLYPIVYALNGFELPNLTSYVTKVLPSILGFLAKLGQGFGVAGVGDSWPLLAIEGPAWVRVGGLLKGFWAVSCTLPTRAIRRSGASWGLTLS</sequence>
<evidence type="ECO:0000313" key="1">
    <source>
        <dbReference type="EMBL" id="KAJ9089207.1"/>
    </source>
</evidence>
<proteinExistence type="predicted"/>
<evidence type="ECO:0000313" key="2">
    <source>
        <dbReference type="Proteomes" id="UP001165960"/>
    </source>
</evidence>
<dbReference type="EMBL" id="QTSX02000060">
    <property type="protein sequence ID" value="KAJ9089207.1"/>
    <property type="molecule type" value="Genomic_DNA"/>
</dbReference>